<dbReference type="GO" id="GO:0006508">
    <property type="term" value="P:proteolysis"/>
    <property type="evidence" value="ECO:0007669"/>
    <property type="project" value="UniProtKB-KW"/>
</dbReference>
<dbReference type="EC" id="3.4.24.57" evidence="3"/>
<dbReference type="OrthoDB" id="9809995at2"/>
<dbReference type="GO" id="GO:0002949">
    <property type="term" value="P:tRNA threonylcarbamoyladenosine modification"/>
    <property type="evidence" value="ECO:0007669"/>
    <property type="project" value="InterPro"/>
</dbReference>
<feature type="domain" description="Gcp-like" evidence="2">
    <location>
        <begin position="45"/>
        <end position="144"/>
    </location>
</feature>
<gene>
    <name evidence="3" type="ordered locus">SAR116_1592</name>
</gene>
<organism evidence="3 4">
    <name type="scientific">Puniceispirillum marinum (strain IMCC1322)</name>
    <dbReference type="NCBI Taxonomy" id="488538"/>
    <lineage>
        <taxon>Bacteria</taxon>
        <taxon>Pseudomonadati</taxon>
        <taxon>Pseudomonadota</taxon>
        <taxon>Alphaproteobacteria</taxon>
        <taxon>Candidatus Puniceispirillales</taxon>
        <taxon>Candidatus Puniceispirillaceae</taxon>
        <taxon>Candidatus Puniceispirillum</taxon>
    </lineage>
</organism>
<dbReference type="InterPro" id="IPR000905">
    <property type="entry name" value="Gcp-like_dom"/>
</dbReference>
<dbReference type="InterPro" id="IPR022496">
    <property type="entry name" value="T6A_TsaB"/>
</dbReference>
<dbReference type="Pfam" id="PF00814">
    <property type="entry name" value="TsaD"/>
    <property type="match status" value="1"/>
</dbReference>
<dbReference type="InterPro" id="IPR043129">
    <property type="entry name" value="ATPase_NBD"/>
</dbReference>
<sequence length="279" mass="29058">MTMPIADPSIMPSILALETSGALLSVAVHHKGKIASLVSHEMTYGHAKAIVPTAQAALAQASCDFAMLTHIAAGTGPGSFTGIRVALSCAKGFCLAWGAVGIGVSGLQALASNAARQGHNEGAPMLITADTRRGALYCQFFDAEGQAKGAIFEAEPAGLPALRRTIEEEASLYIGGFDDGQLGRIFAADGVRVIQPAQTVRLDAAMIANDANRHIVSGTLMPLTPLYLAAAKLGPKKAEKPNKDLAKTDGPEKDEPEKDEPEKDEPETNKTKVIPAAHG</sequence>
<protein>
    <submittedName>
        <fullName evidence="3">Putative protease</fullName>
        <ecNumber evidence="3">3.4.24.57</ecNumber>
    </submittedName>
</protein>
<evidence type="ECO:0000313" key="4">
    <source>
        <dbReference type="Proteomes" id="UP000007460"/>
    </source>
</evidence>
<reference evidence="3 4" key="1">
    <citation type="journal article" date="2010" name="J. Bacteriol.">
        <title>Complete genome sequence of "Candidatus Puniceispirillum marinum" IMCC1322, a representative of the SAR116 clade in the Alphaproteobacteria.</title>
        <authorList>
            <person name="Oh H.M."/>
            <person name="Kwon K.K."/>
            <person name="Kang I."/>
            <person name="Kang S.G."/>
            <person name="Lee J.H."/>
            <person name="Kim S.J."/>
            <person name="Cho J.C."/>
        </authorList>
    </citation>
    <scope>NUCLEOTIDE SEQUENCE [LARGE SCALE GENOMIC DNA]</scope>
    <source>
        <strain evidence="3 4">IMCC1322</strain>
    </source>
</reference>
<evidence type="ECO:0000256" key="1">
    <source>
        <dbReference type="SAM" id="MobiDB-lite"/>
    </source>
</evidence>
<evidence type="ECO:0000313" key="3">
    <source>
        <dbReference type="EMBL" id="ADE39835.1"/>
    </source>
</evidence>
<accession>D5BU88</accession>
<dbReference type="AlphaFoldDB" id="D5BU88"/>
<dbReference type="eggNOG" id="COG1214">
    <property type="taxonomic scope" value="Bacteria"/>
</dbReference>
<dbReference type="EMBL" id="CP001751">
    <property type="protein sequence ID" value="ADE39835.1"/>
    <property type="molecule type" value="Genomic_DNA"/>
</dbReference>
<dbReference type="STRING" id="488538.SAR116_1592"/>
<dbReference type="Gene3D" id="3.30.420.40">
    <property type="match status" value="1"/>
</dbReference>
<dbReference type="RefSeq" id="WP_013046462.1">
    <property type="nucleotide sequence ID" value="NC_014010.1"/>
</dbReference>
<dbReference type="SUPFAM" id="SSF53067">
    <property type="entry name" value="Actin-like ATPase domain"/>
    <property type="match status" value="1"/>
</dbReference>
<dbReference type="HOGENOM" id="CLU_064886_3_0_5"/>
<dbReference type="GO" id="GO:0004222">
    <property type="term" value="F:metalloendopeptidase activity"/>
    <property type="evidence" value="ECO:0007669"/>
    <property type="project" value="UniProtKB-EC"/>
</dbReference>
<dbReference type="KEGG" id="apb:SAR116_1592"/>
<feature type="compositionally biased region" description="Basic and acidic residues" evidence="1">
    <location>
        <begin position="236"/>
        <end position="256"/>
    </location>
</feature>
<keyword evidence="4" id="KW-1185">Reference proteome</keyword>
<dbReference type="Proteomes" id="UP000007460">
    <property type="component" value="Chromosome"/>
</dbReference>
<name>D5BU88_PUNMI</name>
<evidence type="ECO:0000259" key="2">
    <source>
        <dbReference type="Pfam" id="PF00814"/>
    </source>
</evidence>
<keyword evidence="3" id="KW-0645">Protease</keyword>
<dbReference type="NCBIfam" id="TIGR03725">
    <property type="entry name" value="T6A_YeaZ"/>
    <property type="match status" value="1"/>
</dbReference>
<feature type="region of interest" description="Disordered" evidence="1">
    <location>
        <begin position="236"/>
        <end position="279"/>
    </location>
</feature>
<proteinExistence type="predicted"/>
<keyword evidence="3" id="KW-0378">Hydrolase</keyword>